<dbReference type="InterPro" id="IPR036298">
    <property type="entry name" value="Chalcone_isomerase_sf"/>
</dbReference>
<dbReference type="EMBL" id="CP066167">
    <property type="protein sequence ID" value="QQD18149.1"/>
    <property type="molecule type" value="Genomic_DNA"/>
</dbReference>
<dbReference type="InterPro" id="IPR016087">
    <property type="entry name" value="Chalcone_isomerase"/>
</dbReference>
<evidence type="ECO:0000259" key="2">
    <source>
        <dbReference type="Pfam" id="PF16036"/>
    </source>
</evidence>
<accession>A0A7T4R0Q3</accession>
<name>A0A7T4R0Q3_9GAMM</name>
<gene>
    <name evidence="3" type="ORF">I6N98_17710</name>
</gene>
<organism evidence="3 4">
    <name type="scientific">Spongiibacter nanhainus</name>
    <dbReference type="NCBI Taxonomy" id="2794344"/>
    <lineage>
        <taxon>Bacteria</taxon>
        <taxon>Pseudomonadati</taxon>
        <taxon>Pseudomonadota</taxon>
        <taxon>Gammaproteobacteria</taxon>
        <taxon>Cellvibrionales</taxon>
        <taxon>Spongiibacteraceae</taxon>
        <taxon>Spongiibacter</taxon>
    </lineage>
</organism>
<evidence type="ECO:0000313" key="4">
    <source>
        <dbReference type="Proteomes" id="UP000596063"/>
    </source>
</evidence>
<evidence type="ECO:0000256" key="1">
    <source>
        <dbReference type="SAM" id="SignalP"/>
    </source>
</evidence>
<dbReference type="GO" id="GO:0016872">
    <property type="term" value="F:intramolecular lyase activity"/>
    <property type="evidence" value="ECO:0007669"/>
    <property type="project" value="InterPro"/>
</dbReference>
<feature type="signal peptide" evidence="1">
    <location>
        <begin position="1"/>
        <end position="25"/>
    </location>
</feature>
<dbReference type="Proteomes" id="UP000596063">
    <property type="component" value="Chromosome"/>
</dbReference>
<keyword evidence="1" id="KW-0732">Signal</keyword>
<feature type="chain" id="PRO_5032944299" evidence="1">
    <location>
        <begin position="26"/>
        <end position="182"/>
    </location>
</feature>
<dbReference type="Gene3D" id="3.50.70.10">
    <property type="match status" value="1"/>
</dbReference>
<keyword evidence="4" id="KW-1185">Reference proteome</keyword>
<proteinExistence type="predicted"/>
<feature type="domain" description="Chalcone isomerase" evidence="2">
    <location>
        <begin position="57"/>
        <end position="174"/>
    </location>
</feature>
<evidence type="ECO:0000313" key="3">
    <source>
        <dbReference type="EMBL" id="QQD18149.1"/>
    </source>
</evidence>
<protein>
    <submittedName>
        <fullName evidence="3">Chalcone isomerase family protein</fullName>
    </submittedName>
</protein>
<dbReference type="Pfam" id="PF16036">
    <property type="entry name" value="Chalcone_3"/>
    <property type="match status" value="1"/>
</dbReference>
<dbReference type="InterPro" id="IPR016088">
    <property type="entry name" value="Chalcone_isomerase_3-sand"/>
</dbReference>
<dbReference type="SUPFAM" id="SSF54626">
    <property type="entry name" value="Chalcone isomerase"/>
    <property type="match status" value="1"/>
</dbReference>
<sequence>MLANNFRLRWCLLALCGLLALPAAANQWTLAAEETYKLLWKPLTHTRLEVDPKQALPDDGDILDPDYAKRITITYEVSVSAERFAKMTREALEDNFDDSELSPHRQHIDAFCSWFLPVEKGDRYSLSWRPNSGLTLAYNDTELGTLEDADASAVVLSVWLGRAAVSESQRDDMLQQWRNMAR</sequence>
<reference evidence="3 4" key="1">
    <citation type="submission" date="2020-12" db="EMBL/GenBank/DDBJ databases">
        <authorList>
            <person name="Shan Y."/>
        </authorList>
    </citation>
    <scope>NUCLEOTIDE SEQUENCE [LARGE SCALE GENOMIC DNA]</scope>
    <source>
        <strain evidence="4">csc3.9</strain>
    </source>
</reference>
<dbReference type="AlphaFoldDB" id="A0A7T4R0Q3"/>
<dbReference type="RefSeq" id="WP_198569647.1">
    <property type="nucleotide sequence ID" value="NZ_CP066167.1"/>
</dbReference>
<keyword evidence="3" id="KW-0413">Isomerase</keyword>
<dbReference type="KEGG" id="snan:I6N98_17710"/>